<dbReference type="InterPro" id="IPR001148">
    <property type="entry name" value="CA_dom"/>
</dbReference>
<reference evidence="6 7" key="1">
    <citation type="journal article" date="2022" name="Gigascience">
        <title>A chromosome-level genome assembly and annotation of the desert horned lizard, Phrynosoma platyrhinos, provides insight into chromosomal rearrangements among reptiles.</title>
        <authorList>
            <person name="Koochekian N."/>
            <person name="Ascanio A."/>
            <person name="Farleigh K."/>
            <person name="Card D.C."/>
            <person name="Schield D.R."/>
            <person name="Castoe T.A."/>
            <person name="Jezkova T."/>
        </authorList>
    </citation>
    <scope>NUCLEOTIDE SEQUENCE [LARGE SCALE GENOMIC DNA]</scope>
    <source>
        <strain evidence="6">NK-2021</strain>
    </source>
</reference>
<organism evidence="6 7">
    <name type="scientific">Phrynosoma platyrhinos</name>
    <name type="common">Desert horned lizard</name>
    <dbReference type="NCBI Taxonomy" id="52577"/>
    <lineage>
        <taxon>Eukaryota</taxon>
        <taxon>Metazoa</taxon>
        <taxon>Chordata</taxon>
        <taxon>Craniata</taxon>
        <taxon>Vertebrata</taxon>
        <taxon>Euteleostomi</taxon>
        <taxon>Lepidosauria</taxon>
        <taxon>Squamata</taxon>
        <taxon>Bifurcata</taxon>
        <taxon>Unidentata</taxon>
        <taxon>Episquamata</taxon>
        <taxon>Toxicofera</taxon>
        <taxon>Iguania</taxon>
        <taxon>Phrynosomatidae</taxon>
        <taxon>Phrynosomatinae</taxon>
        <taxon>Phrynosoma</taxon>
    </lineage>
</organism>
<dbReference type="EC" id="4.2.1.1" evidence="4"/>
<comment type="cofactor">
    <cofactor evidence="4">
        <name>Zn(2+)</name>
        <dbReference type="ChEBI" id="CHEBI:29105"/>
    </cofactor>
</comment>
<feature type="domain" description="Alpha-carbonic anhydrase" evidence="5">
    <location>
        <begin position="23"/>
        <end position="278"/>
    </location>
</feature>
<comment type="function">
    <text evidence="4">Reversible hydration of carbon dioxide.</text>
</comment>
<feature type="signal peptide" evidence="4">
    <location>
        <begin position="1"/>
        <end position="29"/>
    </location>
</feature>
<dbReference type="PROSITE" id="PS51144">
    <property type="entry name" value="ALPHA_CA_2"/>
    <property type="match status" value="1"/>
</dbReference>
<protein>
    <recommendedName>
        <fullName evidence="4">Carbonic anhydrase</fullName>
        <ecNumber evidence="4">4.2.1.1</ecNumber>
    </recommendedName>
</protein>
<dbReference type="SMART" id="SM01057">
    <property type="entry name" value="Carb_anhydrase"/>
    <property type="match status" value="1"/>
</dbReference>
<keyword evidence="3 4" id="KW-0862">Zinc</keyword>
<dbReference type="PROSITE" id="PS00162">
    <property type="entry name" value="ALPHA_CA_1"/>
    <property type="match status" value="1"/>
</dbReference>
<comment type="catalytic activity">
    <reaction evidence="4">
        <text>hydrogencarbonate + H(+) = CO2 + H2O</text>
        <dbReference type="Rhea" id="RHEA:10748"/>
        <dbReference type="ChEBI" id="CHEBI:15377"/>
        <dbReference type="ChEBI" id="CHEBI:15378"/>
        <dbReference type="ChEBI" id="CHEBI:16526"/>
        <dbReference type="ChEBI" id="CHEBI:17544"/>
        <dbReference type="EC" id="4.2.1.1"/>
    </reaction>
</comment>
<evidence type="ECO:0000313" key="6">
    <source>
        <dbReference type="EMBL" id="KAH0626356.1"/>
    </source>
</evidence>
<feature type="non-terminal residue" evidence="6">
    <location>
        <position position="1"/>
    </location>
</feature>
<evidence type="ECO:0000259" key="5">
    <source>
        <dbReference type="PROSITE" id="PS51144"/>
    </source>
</evidence>
<sequence length="438" mass="49553">IAIKVMGLTLNATIHVFVLLLLGGICVSSEGPNTWRFLGNCNGKKQSPINILTKKTISDDCLGQINFFGYEDRKRPQLLKNTGHYPEVEMKKGATISGPGLPATYSLKSFHFHWGTYNHRGSEHAIDGLHYAMELHIVHTKNNLTIEEARKDPDGIAVLAFFIKKSNEAPTINAWKTLADLMKAIPEKGDSVKLDGQFSLGGLLNMADLSSYYRYYGSLTTPNCNEAVIWTVYSEPIEVSPKTVSAINFFFEEKVMADRHKPSVLLIRSGDRFFENRSEEIHKFTLFHQHKRRQANAKELSSSATIEQQSSPAFQGKQICTPLSRTLLSPKEVLNQQVYVYLWVRAHMSSVVWQLIPSCCLDYPGKYYITSIPIQFQSCLSMFCIEDFLRPMEEGHLLQHGGCLLSLLFFLLVQKDYDYFPGNSKTTLLIHTVFNPLI</sequence>
<dbReference type="SUPFAM" id="SSF51069">
    <property type="entry name" value="Carbonic anhydrase"/>
    <property type="match status" value="1"/>
</dbReference>
<dbReference type="Pfam" id="PF00194">
    <property type="entry name" value="Carb_anhydrase"/>
    <property type="match status" value="1"/>
</dbReference>
<dbReference type="Proteomes" id="UP000826234">
    <property type="component" value="Unassembled WGS sequence"/>
</dbReference>
<keyword evidence="4" id="KW-0456">Lyase</keyword>
<evidence type="ECO:0000256" key="3">
    <source>
        <dbReference type="ARBA" id="ARBA00022833"/>
    </source>
</evidence>
<accession>A0ABQ7T9F7</accession>
<keyword evidence="4" id="KW-0732">Signal</keyword>
<evidence type="ECO:0000256" key="4">
    <source>
        <dbReference type="RuleBase" id="RU367011"/>
    </source>
</evidence>
<dbReference type="InterPro" id="IPR036398">
    <property type="entry name" value="CA_dom_sf"/>
</dbReference>
<name>A0ABQ7T9F7_PHRPL</name>
<evidence type="ECO:0000256" key="1">
    <source>
        <dbReference type="ARBA" id="ARBA00010718"/>
    </source>
</evidence>
<dbReference type="EMBL" id="JAIPUX010000521">
    <property type="protein sequence ID" value="KAH0626356.1"/>
    <property type="molecule type" value="Genomic_DNA"/>
</dbReference>
<keyword evidence="2 4" id="KW-0479">Metal-binding</keyword>
<evidence type="ECO:0000313" key="7">
    <source>
        <dbReference type="Proteomes" id="UP000826234"/>
    </source>
</evidence>
<dbReference type="PANTHER" id="PTHR18952">
    <property type="entry name" value="CARBONIC ANHYDRASE"/>
    <property type="match status" value="1"/>
</dbReference>
<dbReference type="PANTHER" id="PTHR18952:SF200">
    <property type="entry name" value="CARBONIC ANHYDRASE"/>
    <property type="match status" value="1"/>
</dbReference>
<gene>
    <name evidence="6" type="ORF">JD844_001294</name>
</gene>
<feature type="chain" id="PRO_5044952073" description="Carbonic anhydrase" evidence="4">
    <location>
        <begin position="30"/>
        <end position="438"/>
    </location>
</feature>
<proteinExistence type="inferred from homology"/>
<dbReference type="InterPro" id="IPR023561">
    <property type="entry name" value="Carbonic_anhydrase_a-class"/>
</dbReference>
<dbReference type="Gene3D" id="3.10.200.10">
    <property type="entry name" value="Alpha carbonic anhydrase"/>
    <property type="match status" value="1"/>
</dbReference>
<comment type="similarity">
    <text evidence="1 4">Belongs to the alpha-carbonic anhydrase family.</text>
</comment>
<evidence type="ECO:0000256" key="2">
    <source>
        <dbReference type="ARBA" id="ARBA00022723"/>
    </source>
</evidence>
<keyword evidence="7" id="KW-1185">Reference proteome</keyword>
<dbReference type="InterPro" id="IPR018338">
    <property type="entry name" value="Carbonic_anhydrase_a-class_CS"/>
</dbReference>
<comment type="caution">
    <text evidence="6">The sequence shown here is derived from an EMBL/GenBank/DDBJ whole genome shotgun (WGS) entry which is preliminary data.</text>
</comment>